<dbReference type="InterPro" id="IPR005303">
    <property type="entry name" value="MOCOS_middle"/>
</dbReference>
<gene>
    <name evidence="4" type="primary">LOC106011352</name>
</gene>
<reference evidence="4" key="1">
    <citation type="submission" date="2025-08" db="UniProtKB">
        <authorList>
            <consortium name="RefSeq"/>
        </authorList>
    </citation>
    <scope>IDENTIFICATION</scope>
</reference>
<feature type="domain" description="MOSC" evidence="2">
    <location>
        <begin position="109"/>
        <end position="269"/>
    </location>
</feature>
<dbReference type="GeneID" id="106011352"/>
<dbReference type="Pfam" id="PF03476">
    <property type="entry name" value="MOSC_N"/>
    <property type="match status" value="1"/>
</dbReference>
<dbReference type="PANTHER" id="PTHR36930">
    <property type="entry name" value="METAL-SULFUR CLUSTER BIOSYNTHESIS PROTEINS YUAD-RELATED"/>
    <property type="match status" value="1"/>
</dbReference>
<name>A0ABM1VQU7_APLCA</name>
<dbReference type="InterPro" id="IPR005302">
    <property type="entry name" value="MoCF_Sase_C"/>
</dbReference>
<proteinExistence type="predicted"/>
<dbReference type="SUPFAM" id="SSF50800">
    <property type="entry name" value="PK beta-barrel domain-like"/>
    <property type="match status" value="1"/>
</dbReference>
<dbReference type="InterPro" id="IPR011037">
    <property type="entry name" value="Pyrv_Knase-like_insert_dom_sf"/>
</dbReference>
<dbReference type="PROSITE" id="PS51340">
    <property type="entry name" value="MOSC"/>
    <property type="match status" value="1"/>
</dbReference>
<keyword evidence="1" id="KW-0812">Transmembrane</keyword>
<accession>A0ABM1VQU7</accession>
<organism evidence="3 4">
    <name type="scientific">Aplysia californica</name>
    <name type="common">California sea hare</name>
    <dbReference type="NCBI Taxonomy" id="6500"/>
    <lineage>
        <taxon>Eukaryota</taxon>
        <taxon>Metazoa</taxon>
        <taxon>Spiralia</taxon>
        <taxon>Lophotrochozoa</taxon>
        <taxon>Mollusca</taxon>
        <taxon>Gastropoda</taxon>
        <taxon>Heterobranchia</taxon>
        <taxon>Euthyneura</taxon>
        <taxon>Tectipleura</taxon>
        <taxon>Aplysiida</taxon>
        <taxon>Aplysioidea</taxon>
        <taxon>Aplysiidae</taxon>
        <taxon>Aplysia</taxon>
    </lineage>
</organism>
<keyword evidence="1" id="KW-1133">Transmembrane helix</keyword>
<dbReference type="Pfam" id="PF03473">
    <property type="entry name" value="MOSC"/>
    <property type="match status" value="1"/>
</dbReference>
<sequence>MIQWSSQNLTVAAAAGLAVTAMLYLVTRKRRQDTRLYELVGEVASLHIFPVKSCGVVTGDVAHCTKNGMRMFNVMDRVWADRLDALSCGDEAGAWISQYLGENGLQLLVLLPGMATRPARSALANSADKVGFPDKCPYHLATEESLNDLNSRISSPEGPISFGNFRPNIVIKGTHQPWDEDSWAYLKIGDKVKMRVLEPCDRKTYLFCRRCNLTQVDQTKRERRKDEEPLKTLRSFRMFPENNVSPMFGIFAGLDEESDIRVGDPVYAVRRYRR</sequence>
<feature type="transmembrane region" description="Helical" evidence="1">
    <location>
        <begin position="6"/>
        <end position="26"/>
    </location>
</feature>
<protein>
    <submittedName>
        <fullName evidence="4">Mitochondrial amidoxime reducing component 2</fullName>
    </submittedName>
</protein>
<evidence type="ECO:0000256" key="1">
    <source>
        <dbReference type="SAM" id="Phobius"/>
    </source>
</evidence>
<keyword evidence="3" id="KW-1185">Reference proteome</keyword>
<evidence type="ECO:0000313" key="3">
    <source>
        <dbReference type="Proteomes" id="UP000694888"/>
    </source>
</evidence>
<evidence type="ECO:0000313" key="4">
    <source>
        <dbReference type="RefSeq" id="XP_035824789.1"/>
    </source>
</evidence>
<keyword evidence="1" id="KW-0472">Membrane</keyword>
<dbReference type="InterPro" id="IPR052716">
    <property type="entry name" value="MOSC_domain"/>
</dbReference>
<dbReference type="SUPFAM" id="SSF141673">
    <property type="entry name" value="MOSC N-terminal domain-like"/>
    <property type="match status" value="1"/>
</dbReference>
<evidence type="ECO:0000259" key="2">
    <source>
        <dbReference type="PROSITE" id="PS51340"/>
    </source>
</evidence>
<dbReference type="PANTHER" id="PTHR36930:SF1">
    <property type="entry name" value="MOSC DOMAIN-CONTAINING PROTEIN"/>
    <property type="match status" value="1"/>
</dbReference>
<dbReference type="Proteomes" id="UP000694888">
    <property type="component" value="Unplaced"/>
</dbReference>
<dbReference type="RefSeq" id="XP_035824789.1">
    <property type="nucleotide sequence ID" value="XM_035968896.1"/>
</dbReference>